<keyword evidence="2" id="KW-1185">Reference proteome</keyword>
<dbReference type="InterPro" id="IPR015943">
    <property type="entry name" value="WD40/YVTN_repeat-like_dom_sf"/>
</dbReference>
<sequence length="345" mass="35228">MDVQQTSTQIDTQIDSNFRAICKFPVPTSSTSTTATSNITVYDLHITSSTPPLLCISGTHGITIISYASLSTSFTTLSPPPPGLSVPTIPNPKVLHTFHPHPSSSESSPIEVNCVSSHPSRPSLIYAACGDQFGVYEFDVQASRLVREMGGGGGGVTGGGYLHAVCVLGDDGNVVASGGEGGGINFHLGSGPSDTWHVDGGLEGRREGGVRGGRGEGWTSSLTASSGGDFLLGTGGYTGSEGGGWVVNVHLGSRSVVGKAVTEEPNNCSCRLASGGYLVGGRDGAVREYGMGGLGRVGVMRGGEGMEIWGVKEGRGGIKVVVGMEDGIIVDRGWTGGLERVGGGD</sequence>
<dbReference type="Gene3D" id="2.130.10.10">
    <property type="entry name" value="YVTN repeat-like/Quinoprotein amine dehydrogenase"/>
    <property type="match status" value="1"/>
</dbReference>
<dbReference type="EMBL" id="BRYA01000584">
    <property type="protein sequence ID" value="GMI24473.1"/>
    <property type="molecule type" value="Genomic_DNA"/>
</dbReference>
<accession>A0A9W7L275</accession>
<gene>
    <name evidence="1" type="ORF">TrCOL_g614</name>
</gene>
<evidence type="ECO:0000313" key="2">
    <source>
        <dbReference type="Proteomes" id="UP001165065"/>
    </source>
</evidence>
<comment type="caution">
    <text evidence="1">The sequence shown here is derived from an EMBL/GenBank/DDBJ whole genome shotgun (WGS) entry which is preliminary data.</text>
</comment>
<dbReference type="SUPFAM" id="SSF50978">
    <property type="entry name" value="WD40 repeat-like"/>
    <property type="match status" value="1"/>
</dbReference>
<name>A0A9W7L275_9STRA</name>
<dbReference type="AlphaFoldDB" id="A0A9W7L275"/>
<evidence type="ECO:0000313" key="1">
    <source>
        <dbReference type="EMBL" id="GMI24473.1"/>
    </source>
</evidence>
<dbReference type="Proteomes" id="UP001165065">
    <property type="component" value="Unassembled WGS sequence"/>
</dbReference>
<reference evidence="2" key="1">
    <citation type="journal article" date="2023" name="Commun. Biol.">
        <title>Genome analysis of Parmales, the sister group of diatoms, reveals the evolutionary specialization of diatoms from phago-mixotrophs to photoautotrophs.</title>
        <authorList>
            <person name="Ban H."/>
            <person name="Sato S."/>
            <person name="Yoshikawa S."/>
            <person name="Yamada K."/>
            <person name="Nakamura Y."/>
            <person name="Ichinomiya M."/>
            <person name="Sato N."/>
            <person name="Blanc-Mathieu R."/>
            <person name="Endo H."/>
            <person name="Kuwata A."/>
            <person name="Ogata H."/>
        </authorList>
    </citation>
    <scope>NUCLEOTIDE SEQUENCE [LARGE SCALE GENOMIC DNA]</scope>
</reference>
<protein>
    <submittedName>
        <fullName evidence="1">Uncharacterized protein</fullName>
    </submittedName>
</protein>
<dbReference type="InterPro" id="IPR036322">
    <property type="entry name" value="WD40_repeat_dom_sf"/>
</dbReference>
<proteinExistence type="predicted"/>
<organism evidence="1 2">
    <name type="scientific">Triparma columacea</name>
    <dbReference type="NCBI Taxonomy" id="722753"/>
    <lineage>
        <taxon>Eukaryota</taxon>
        <taxon>Sar</taxon>
        <taxon>Stramenopiles</taxon>
        <taxon>Ochrophyta</taxon>
        <taxon>Bolidophyceae</taxon>
        <taxon>Parmales</taxon>
        <taxon>Triparmaceae</taxon>
        <taxon>Triparma</taxon>
    </lineage>
</organism>